<evidence type="ECO:0000313" key="3">
    <source>
        <dbReference type="Proteomes" id="UP000759537"/>
    </source>
</evidence>
<dbReference type="EMBL" id="WHVB01000002">
    <property type="protein sequence ID" value="KAF8486207.1"/>
    <property type="molecule type" value="Genomic_DNA"/>
</dbReference>
<evidence type="ECO:0000313" key="2">
    <source>
        <dbReference type="EMBL" id="KAF8486207.1"/>
    </source>
</evidence>
<proteinExistence type="predicted"/>
<name>A0A9P5N517_9AGAM</name>
<dbReference type="Proteomes" id="UP000759537">
    <property type="component" value="Unassembled WGS sequence"/>
</dbReference>
<organism evidence="2 3">
    <name type="scientific">Russula ochroleuca</name>
    <dbReference type="NCBI Taxonomy" id="152965"/>
    <lineage>
        <taxon>Eukaryota</taxon>
        <taxon>Fungi</taxon>
        <taxon>Dikarya</taxon>
        <taxon>Basidiomycota</taxon>
        <taxon>Agaricomycotina</taxon>
        <taxon>Agaricomycetes</taxon>
        <taxon>Russulales</taxon>
        <taxon>Russulaceae</taxon>
        <taxon>Russula</taxon>
    </lineage>
</organism>
<dbReference type="EMBL" id="WHVB01000158">
    <property type="protein sequence ID" value="KAF8460779.1"/>
    <property type="molecule type" value="Genomic_DNA"/>
</dbReference>
<accession>A0A9P5N517</accession>
<keyword evidence="3" id="KW-1185">Reference proteome</keyword>
<comment type="caution">
    <text evidence="2">The sequence shown here is derived from an EMBL/GenBank/DDBJ whole genome shotgun (WGS) entry which is preliminary data.</text>
</comment>
<reference evidence="2" key="1">
    <citation type="submission" date="2019-10" db="EMBL/GenBank/DDBJ databases">
        <authorList>
            <consortium name="DOE Joint Genome Institute"/>
            <person name="Kuo A."/>
            <person name="Miyauchi S."/>
            <person name="Kiss E."/>
            <person name="Drula E."/>
            <person name="Kohler A."/>
            <person name="Sanchez-Garcia M."/>
            <person name="Andreopoulos B."/>
            <person name="Barry K.W."/>
            <person name="Bonito G."/>
            <person name="Buee M."/>
            <person name="Carver A."/>
            <person name="Chen C."/>
            <person name="Cichocki N."/>
            <person name="Clum A."/>
            <person name="Culley D."/>
            <person name="Crous P.W."/>
            <person name="Fauchery L."/>
            <person name="Girlanda M."/>
            <person name="Hayes R."/>
            <person name="Keri Z."/>
            <person name="LaButti K."/>
            <person name="Lipzen A."/>
            <person name="Lombard V."/>
            <person name="Magnuson J."/>
            <person name="Maillard F."/>
            <person name="Morin E."/>
            <person name="Murat C."/>
            <person name="Nolan M."/>
            <person name="Ohm R."/>
            <person name="Pangilinan J."/>
            <person name="Pereira M."/>
            <person name="Perotto S."/>
            <person name="Peter M."/>
            <person name="Riley R."/>
            <person name="Sitrit Y."/>
            <person name="Stielow B."/>
            <person name="Szollosi G."/>
            <person name="Zifcakova L."/>
            <person name="Stursova M."/>
            <person name="Spatafora J.W."/>
            <person name="Tedersoo L."/>
            <person name="Vaario L.-M."/>
            <person name="Yamada A."/>
            <person name="Yan M."/>
            <person name="Wang P."/>
            <person name="Xu J."/>
            <person name="Bruns T."/>
            <person name="Baldrian P."/>
            <person name="Vilgalys R."/>
            <person name="Henrissat B."/>
            <person name="Grigoriev I.V."/>
            <person name="Hibbett D."/>
            <person name="Nagy L.G."/>
            <person name="Martin F.M."/>
        </authorList>
    </citation>
    <scope>NUCLEOTIDE SEQUENCE</scope>
    <source>
        <strain evidence="2">Prilba</strain>
    </source>
</reference>
<sequence length="161" mass="18108">MCVTSLSVPSRQCPVISSLLFYCTLSLRVETQSLTVPYSCCRIYPLCQGRCFLSCEYQGDEDVPGSSTLYSLHTADRHPGLRHSPVHSAGFITGVRLDGQSVRGSRERHEVRGHVVYYVRNLEQEPHEIPEKTLAAPGASKWRLEIKDAVLKDRSEPFPYP</sequence>
<evidence type="ECO:0000313" key="1">
    <source>
        <dbReference type="EMBL" id="KAF8460779.1"/>
    </source>
</evidence>
<protein>
    <submittedName>
        <fullName evidence="2">Uncharacterized protein</fullName>
    </submittedName>
</protein>
<reference evidence="2" key="2">
    <citation type="journal article" date="2020" name="Nat. Commun.">
        <title>Large-scale genome sequencing of mycorrhizal fungi provides insights into the early evolution of symbiotic traits.</title>
        <authorList>
            <person name="Miyauchi S."/>
            <person name="Kiss E."/>
            <person name="Kuo A."/>
            <person name="Drula E."/>
            <person name="Kohler A."/>
            <person name="Sanchez-Garcia M."/>
            <person name="Morin E."/>
            <person name="Andreopoulos B."/>
            <person name="Barry K.W."/>
            <person name="Bonito G."/>
            <person name="Buee M."/>
            <person name="Carver A."/>
            <person name="Chen C."/>
            <person name="Cichocki N."/>
            <person name="Clum A."/>
            <person name="Culley D."/>
            <person name="Crous P.W."/>
            <person name="Fauchery L."/>
            <person name="Girlanda M."/>
            <person name="Hayes R.D."/>
            <person name="Keri Z."/>
            <person name="LaButti K."/>
            <person name="Lipzen A."/>
            <person name="Lombard V."/>
            <person name="Magnuson J."/>
            <person name="Maillard F."/>
            <person name="Murat C."/>
            <person name="Nolan M."/>
            <person name="Ohm R.A."/>
            <person name="Pangilinan J."/>
            <person name="Pereira M.F."/>
            <person name="Perotto S."/>
            <person name="Peter M."/>
            <person name="Pfister S."/>
            <person name="Riley R."/>
            <person name="Sitrit Y."/>
            <person name="Stielow J.B."/>
            <person name="Szollosi G."/>
            <person name="Zifcakova L."/>
            <person name="Stursova M."/>
            <person name="Spatafora J.W."/>
            <person name="Tedersoo L."/>
            <person name="Vaario L.M."/>
            <person name="Yamada A."/>
            <person name="Yan M."/>
            <person name="Wang P."/>
            <person name="Xu J."/>
            <person name="Bruns T."/>
            <person name="Baldrian P."/>
            <person name="Vilgalys R."/>
            <person name="Dunand C."/>
            <person name="Henrissat B."/>
            <person name="Grigoriev I.V."/>
            <person name="Hibbett D."/>
            <person name="Nagy L.G."/>
            <person name="Martin F.M."/>
        </authorList>
    </citation>
    <scope>NUCLEOTIDE SEQUENCE</scope>
    <source>
        <strain evidence="2">Prilba</strain>
    </source>
</reference>
<dbReference type="AlphaFoldDB" id="A0A9P5N517"/>
<gene>
    <name evidence="1" type="ORF">DFH94DRAFT_112946</name>
    <name evidence="2" type="ORF">DFH94DRAFT_174475</name>
</gene>